<dbReference type="OrthoDB" id="196105at2"/>
<feature type="domain" description="BLUF" evidence="1">
    <location>
        <begin position="8"/>
        <end position="99"/>
    </location>
</feature>
<accession>A0A3Q8XL36</accession>
<dbReference type="KEGG" id="abaw:D5400_00025"/>
<dbReference type="Proteomes" id="UP000268192">
    <property type="component" value="Chromosome"/>
</dbReference>
<proteinExistence type="predicted"/>
<evidence type="ECO:0000313" key="2">
    <source>
        <dbReference type="EMBL" id="AZN69869.1"/>
    </source>
</evidence>
<dbReference type="Pfam" id="PF04940">
    <property type="entry name" value="BLUF"/>
    <property type="match status" value="1"/>
</dbReference>
<keyword evidence="3" id="KW-1185">Reference proteome</keyword>
<dbReference type="GO" id="GO:0009882">
    <property type="term" value="F:blue light photoreceptor activity"/>
    <property type="evidence" value="ECO:0007669"/>
    <property type="project" value="InterPro"/>
</dbReference>
<evidence type="ECO:0000313" key="3">
    <source>
        <dbReference type="Proteomes" id="UP000268192"/>
    </source>
</evidence>
<reference evidence="2 3" key="1">
    <citation type="submission" date="2018-09" db="EMBL/GenBank/DDBJ databases">
        <title>Marinorhizobium profundi gen. nov., sp. nov., isolated from a deep-sea sediment sample from the New Britain Trench and proposal of Marinorhizobiaceae fam. nov. in the order Rhizobiales of the class Alphaproteobacteria.</title>
        <authorList>
            <person name="Cao J."/>
        </authorList>
    </citation>
    <scope>NUCLEOTIDE SEQUENCE [LARGE SCALE GENOMIC DNA]</scope>
    <source>
        <strain evidence="2 3">WS11</strain>
    </source>
</reference>
<dbReference type="GO" id="GO:0071949">
    <property type="term" value="F:FAD binding"/>
    <property type="evidence" value="ECO:0007669"/>
    <property type="project" value="InterPro"/>
</dbReference>
<evidence type="ECO:0000259" key="1">
    <source>
        <dbReference type="PROSITE" id="PS50925"/>
    </source>
</evidence>
<dbReference type="InterPro" id="IPR036046">
    <property type="entry name" value="Acylphosphatase-like_dom_sf"/>
</dbReference>
<dbReference type="EMBL" id="CP032509">
    <property type="protein sequence ID" value="AZN69869.1"/>
    <property type="molecule type" value="Genomic_DNA"/>
</dbReference>
<dbReference type="PROSITE" id="PS50925">
    <property type="entry name" value="BLUF"/>
    <property type="match status" value="1"/>
</dbReference>
<dbReference type="AlphaFoldDB" id="A0A3Q8XL36"/>
<dbReference type="SUPFAM" id="SSF54975">
    <property type="entry name" value="Acylphosphatase/BLUF domain-like"/>
    <property type="match status" value="1"/>
</dbReference>
<protein>
    <submittedName>
        <fullName evidence="2">BLUF domain-containing protein</fullName>
    </submittedName>
</protein>
<dbReference type="Gene3D" id="3.30.70.100">
    <property type="match status" value="1"/>
</dbReference>
<name>A0A3Q8XL36_9HYPH</name>
<organism evidence="2 3">
    <name type="scientific">Georhizobium profundi</name>
    <dbReference type="NCBI Taxonomy" id="2341112"/>
    <lineage>
        <taxon>Bacteria</taxon>
        <taxon>Pseudomonadati</taxon>
        <taxon>Pseudomonadota</taxon>
        <taxon>Alphaproteobacteria</taxon>
        <taxon>Hyphomicrobiales</taxon>
        <taxon>Rhizobiaceae</taxon>
        <taxon>Georhizobium</taxon>
    </lineage>
</organism>
<dbReference type="InterPro" id="IPR007024">
    <property type="entry name" value="BLUF_domain"/>
</dbReference>
<dbReference type="SMART" id="SM01034">
    <property type="entry name" value="BLUF"/>
    <property type="match status" value="1"/>
</dbReference>
<sequence>MRRLRVSIFQLLYVSGATRPISPGDLDDILAKSRRNNETRDVTGVLLYADDTFIQVLEGDRATVGEVARVIRRDPRHRNFMVLVERNAEKRAFSQWQMGFKRLDPVKEVDGSVFKMSRQALQSRMKNDDDELMLDAIMAFANTDFVDKAG</sequence>
<gene>
    <name evidence="2" type="ORF">D5400_00025</name>
</gene>